<name>A0ABN9RQG1_9DINO</name>
<evidence type="ECO:0000256" key="1">
    <source>
        <dbReference type="SAM" id="MobiDB-lite"/>
    </source>
</evidence>
<accession>A0ABN9RQG1</accession>
<feature type="region of interest" description="Disordered" evidence="1">
    <location>
        <begin position="52"/>
        <end position="86"/>
    </location>
</feature>
<protein>
    <submittedName>
        <fullName evidence="2">Uncharacterized protein</fullName>
    </submittedName>
</protein>
<dbReference type="Proteomes" id="UP001189429">
    <property type="component" value="Unassembled WGS sequence"/>
</dbReference>
<proteinExistence type="predicted"/>
<comment type="caution">
    <text evidence="2">The sequence shown here is derived from an EMBL/GenBank/DDBJ whole genome shotgun (WGS) entry which is preliminary data.</text>
</comment>
<dbReference type="EMBL" id="CAUYUJ010007390">
    <property type="protein sequence ID" value="CAK0820599.1"/>
    <property type="molecule type" value="Genomic_DNA"/>
</dbReference>
<gene>
    <name evidence="2" type="ORF">PCOR1329_LOCUS22215</name>
</gene>
<evidence type="ECO:0000313" key="2">
    <source>
        <dbReference type="EMBL" id="CAK0820599.1"/>
    </source>
</evidence>
<feature type="non-terminal residue" evidence="2">
    <location>
        <position position="165"/>
    </location>
</feature>
<feature type="compositionally biased region" description="Basic residues" evidence="1">
    <location>
        <begin position="104"/>
        <end position="113"/>
    </location>
</feature>
<evidence type="ECO:0000313" key="3">
    <source>
        <dbReference type="Proteomes" id="UP001189429"/>
    </source>
</evidence>
<keyword evidence="3" id="KW-1185">Reference proteome</keyword>
<organism evidence="2 3">
    <name type="scientific">Prorocentrum cordatum</name>
    <dbReference type="NCBI Taxonomy" id="2364126"/>
    <lineage>
        <taxon>Eukaryota</taxon>
        <taxon>Sar</taxon>
        <taxon>Alveolata</taxon>
        <taxon>Dinophyceae</taxon>
        <taxon>Prorocentrales</taxon>
        <taxon>Prorocentraceae</taxon>
        <taxon>Prorocentrum</taxon>
    </lineage>
</organism>
<feature type="region of interest" description="Disordered" evidence="1">
    <location>
        <begin position="104"/>
        <end position="133"/>
    </location>
</feature>
<reference evidence="2" key="1">
    <citation type="submission" date="2023-10" db="EMBL/GenBank/DDBJ databases">
        <authorList>
            <person name="Chen Y."/>
            <person name="Shah S."/>
            <person name="Dougan E. K."/>
            <person name="Thang M."/>
            <person name="Chan C."/>
        </authorList>
    </citation>
    <scope>NUCLEOTIDE SEQUENCE [LARGE SCALE GENOMIC DNA]</scope>
</reference>
<sequence>MELLKTLAQKAAQLRNANGWLLGAVKKELEARQAPGPAAAPGLAEEWVFEDEDLDEGEATAARARLPPRLPRPPPISLALPPSPPSPLCLAGRSTWRDLGRAGRCARQRHQGRHPGGPRVGRGERGVATRRRQAPWAGGPPCCLVPFAAAALVLPSCSSKLVEDG</sequence>
<feature type="compositionally biased region" description="Pro residues" evidence="1">
    <location>
        <begin position="68"/>
        <end position="86"/>
    </location>
</feature>